<feature type="domain" description="ABC transporter" evidence="11">
    <location>
        <begin position="379"/>
        <end position="610"/>
    </location>
</feature>
<evidence type="ECO:0000256" key="2">
    <source>
        <dbReference type="ARBA" id="ARBA00009726"/>
    </source>
</evidence>
<name>A0A1V9XCM1_9ACAR</name>
<dbReference type="InterPro" id="IPR003439">
    <property type="entry name" value="ABC_transporter-like_ATP-bd"/>
</dbReference>
<dbReference type="Pfam" id="PF00664">
    <property type="entry name" value="ABC_membrane"/>
    <property type="match status" value="1"/>
</dbReference>
<dbReference type="SUPFAM" id="SSF90123">
    <property type="entry name" value="ABC transporter transmembrane region"/>
    <property type="match status" value="1"/>
</dbReference>
<keyword evidence="8 10" id="KW-1133">Transmembrane helix</keyword>
<dbReference type="SUPFAM" id="SSF52540">
    <property type="entry name" value="P-loop containing nucleoside triphosphate hydrolases"/>
    <property type="match status" value="1"/>
</dbReference>
<reference evidence="13 14" key="1">
    <citation type="journal article" date="2017" name="Gigascience">
        <title>Draft genome of the honey bee ectoparasitic mite, Tropilaelaps mercedesae, is shaped by the parasitic life history.</title>
        <authorList>
            <person name="Dong X."/>
            <person name="Armstrong S.D."/>
            <person name="Xia D."/>
            <person name="Makepeace B.L."/>
            <person name="Darby A.C."/>
            <person name="Kadowaki T."/>
        </authorList>
    </citation>
    <scope>NUCLEOTIDE SEQUENCE [LARGE SCALE GENOMIC DNA]</scope>
    <source>
        <strain evidence="13">Wuxi-XJTLU</strain>
    </source>
</reference>
<feature type="transmembrane region" description="Helical" evidence="10">
    <location>
        <begin position="290"/>
        <end position="309"/>
    </location>
</feature>
<evidence type="ECO:0000259" key="12">
    <source>
        <dbReference type="PROSITE" id="PS50929"/>
    </source>
</evidence>
<sequence length="648" mass="72322">MSRGISLVSDTGRSVSLAGSLVGDVQENPERYQLVAKETVEEGSIKLQIYVNYFKHIGCLLTFSTLLFYISFRTLDITNGIWLSSWSQDNDTSPANRDFLLGVYAGIGLSQGLCNFFGVAFLTKATITASTNLHRLMLHSIMRAPLSFFDTTPMGRLLNRFGKDLDQLDVQLPMMANFTLEMFFQIIGMVVLISMKFPVFLLFAIPVLTLFVILRQIFVKTLRQVKRLESVTRSPIYSHFSETINGLTSVRGFGVEDVFRKKNDEKVDISQNCSFHVTVCNYWMSLRLELLGNIMIFVMVVLVVTNRQIIDAGTAGLLISYSLGAVVAFNFFVFFSTEVESTIIAAERLDEYTNVEPEALWSSNNRPSDDWPGRGEIEFRTYSTRYRNGLNLILHNINLTVQPLQKIGVVGRTGAGKSTLILTIFRILEGVEGKIFIDGVDIGKIGLHELRSRLTIIPQESVLFCSSLRFNLDPNDEYTDAQLWTALERAHLKQYFEGQNGLETEISEGGGNLSVGQRQLVCLARAVLRKTRILVLDEATAAVDLETDTLIQDTIRKVFRDSTILTIAHRVNTILDSDLVVVMAAGQIIETGQPQVLLQNPQSEFFSMAREAGLALTSAVSIAEKPIDWKTDSTASTSTSDNQKSSQI</sequence>
<dbReference type="OrthoDB" id="6511196at2759"/>
<keyword evidence="6" id="KW-0547">Nucleotide-binding</keyword>
<proteinExistence type="inferred from homology"/>
<keyword evidence="5" id="KW-0677">Repeat</keyword>
<evidence type="ECO:0000256" key="9">
    <source>
        <dbReference type="ARBA" id="ARBA00023136"/>
    </source>
</evidence>
<evidence type="ECO:0000313" key="14">
    <source>
        <dbReference type="Proteomes" id="UP000192247"/>
    </source>
</evidence>
<accession>A0A1V9XCM1</accession>
<dbReference type="Pfam" id="PF00005">
    <property type="entry name" value="ABC_tran"/>
    <property type="match status" value="1"/>
</dbReference>
<evidence type="ECO:0000256" key="8">
    <source>
        <dbReference type="ARBA" id="ARBA00022989"/>
    </source>
</evidence>
<dbReference type="FunFam" id="3.40.50.300:FF:000074">
    <property type="entry name" value="Multidrug resistance-associated protein 5 isoform 1"/>
    <property type="match status" value="1"/>
</dbReference>
<dbReference type="Gene3D" id="1.20.1560.10">
    <property type="entry name" value="ABC transporter type 1, transmembrane domain"/>
    <property type="match status" value="1"/>
</dbReference>
<comment type="similarity">
    <text evidence="2">Belongs to the ABC transporter superfamily. ABCC family. Conjugate transporter (TC 3.A.1.208) subfamily.</text>
</comment>
<dbReference type="AlphaFoldDB" id="A0A1V9XCM1"/>
<dbReference type="InterPro" id="IPR050173">
    <property type="entry name" value="ABC_transporter_C-like"/>
</dbReference>
<evidence type="ECO:0000256" key="4">
    <source>
        <dbReference type="ARBA" id="ARBA00022692"/>
    </source>
</evidence>
<feature type="transmembrane region" description="Helical" evidence="10">
    <location>
        <begin position="199"/>
        <end position="218"/>
    </location>
</feature>
<dbReference type="PROSITE" id="PS50929">
    <property type="entry name" value="ABC_TM1F"/>
    <property type="match status" value="1"/>
</dbReference>
<comment type="caution">
    <text evidence="13">The sequence shown here is derived from an EMBL/GenBank/DDBJ whole genome shotgun (WGS) entry which is preliminary data.</text>
</comment>
<evidence type="ECO:0000259" key="11">
    <source>
        <dbReference type="PROSITE" id="PS50893"/>
    </source>
</evidence>
<feature type="transmembrane region" description="Helical" evidence="10">
    <location>
        <begin position="315"/>
        <end position="335"/>
    </location>
</feature>
<evidence type="ECO:0000256" key="7">
    <source>
        <dbReference type="ARBA" id="ARBA00022840"/>
    </source>
</evidence>
<dbReference type="Gene3D" id="3.40.50.300">
    <property type="entry name" value="P-loop containing nucleotide triphosphate hydrolases"/>
    <property type="match status" value="1"/>
</dbReference>
<dbReference type="GO" id="GO:0012505">
    <property type="term" value="C:endomembrane system"/>
    <property type="evidence" value="ECO:0007669"/>
    <property type="project" value="UniProtKB-SubCell"/>
</dbReference>
<dbReference type="STRING" id="418985.A0A1V9XCM1"/>
<dbReference type="PANTHER" id="PTHR24223:SF415">
    <property type="entry name" value="FI20190P1"/>
    <property type="match status" value="1"/>
</dbReference>
<feature type="transmembrane region" description="Helical" evidence="10">
    <location>
        <begin position="53"/>
        <end position="72"/>
    </location>
</feature>
<evidence type="ECO:0000313" key="13">
    <source>
        <dbReference type="EMBL" id="OQR71267.1"/>
    </source>
</evidence>
<dbReference type="CDD" id="cd18603">
    <property type="entry name" value="ABC_6TM_MRP1_2_3_6_D2_like"/>
    <property type="match status" value="1"/>
</dbReference>
<dbReference type="InParanoid" id="A0A1V9XCM1"/>
<dbReference type="GO" id="GO:0005524">
    <property type="term" value="F:ATP binding"/>
    <property type="evidence" value="ECO:0007669"/>
    <property type="project" value="UniProtKB-KW"/>
</dbReference>
<keyword evidence="4 10" id="KW-0812">Transmembrane</keyword>
<keyword evidence="3" id="KW-0813">Transport</keyword>
<dbReference type="GO" id="GO:0016887">
    <property type="term" value="F:ATP hydrolysis activity"/>
    <property type="evidence" value="ECO:0007669"/>
    <property type="project" value="InterPro"/>
</dbReference>
<keyword evidence="7" id="KW-0067">ATP-binding</keyword>
<dbReference type="SMART" id="SM00382">
    <property type="entry name" value="AAA"/>
    <property type="match status" value="1"/>
</dbReference>
<dbReference type="PROSITE" id="PS00211">
    <property type="entry name" value="ABC_TRANSPORTER_1"/>
    <property type="match status" value="1"/>
</dbReference>
<protein>
    <submittedName>
        <fullName evidence="13">Canalicular multispecific organic anion transporter 1-like</fullName>
    </submittedName>
</protein>
<dbReference type="InterPro" id="IPR027417">
    <property type="entry name" value="P-loop_NTPase"/>
</dbReference>
<dbReference type="GO" id="GO:0016020">
    <property type="term" value="C:membrane"/>
    <property type="evidence" value="ECO:0007669"/>
    <property type="project" value="InterPro"/>
</dbReference>
<feature type="domain" description="ABC transmembrane type-1" evidence="12">
    <location>
        <begin position="80"/>
        <end position="341"/>
    </location>
</feature>
<keyword evidence="14" id="KW-1185">Reference proteome</keyword>
<evidence type="ECO:0000256" key="1">
    <source>
        <dbReference type="ARBA" id="ARBA00004127"/>
    </source>
</evidence>
<dbReference type="InterPro" id="IPR011527">
    <property type="entry name" value="ABC1_TM_dom"/>
</dbReference>
<dbReference type="FunFam" id="1.20.1560.10:FF:000063">
    <property type="entry name" value="Multidrug resistance protein ABC transporter"/>
    <property type="match status" value="1"/>
</dbReference>
<dbReference type="CDD" id="cd03244">
    <property type="entry name" value="ABCC_MRP_domain2"/>
    <property type="match status" value="1"/>
</dbReference>
<organism evidence="13 14">
    <name type="scientific">Tropilaelaps mercedesae</name>
    <dbReference type="NCBI Taxonomy" id="418985"/>
    <lineage>
        <taxon>Eukaryota</taxon>
        <taxon>Metazoa</taxon>
        <taxon>Ecdysozoa</taxon>
        <taxon>Arthropoda</taxon>
        <taxon>Chelicerata</taxon>
        <taxon>Arachnida</taxon>
        <taxon>Acari</taxon>
        <taxon>Parasitiformes</taxon>
        <taxon>Mesostigmata</taxon>
        <taxon>Gamasina</taxon>
        <taxon>Dermanyssoidea</taxon>
        <taxon>Laelapidae</taxon>
        <taxon>Tropilaelaps</taxon>
    </lineage>
</organism>
<dbReference type="InterPro" id="IPR036640">
    <property type="entry name" value="ABC1_TM_sf"/>
</dbReference>
<evidence type="ECO:0000256" key="5">
    <source>
        <dbReference type="ARBA" id="ARBA00022737"/>
    </source>
</evidence>
<dbReference type="GO" id="GO:0140359">
    <property type="term" value="F:ABC-type transporter activity"/>
    <property type="evidence" value="ECO:0007669"/>
    <property type="project" value="InterPro"/>
</dbReference>
<dbReference type="Proteomes" id="UP000192247">
    <property type="component" value="Unassembled WGS sequence"/>
</dbReference>
<evidence type="ECO:0000256" key="3">
    <source>
        <dbReference type="ARBA" id="ARBA00022448"/>
    </source>
</evidence>
<gene>
    <name evidence="13" type="ORF">BIW11_04002</name>
</gene>
<feature type="transmembrane region" description="Helical" evidence="10">
    <location>
        <begin position="99"/>
        <end position="122"/>
    </location>
</feature>
<comment type="subcellular location">
    <subcellularLocation>
        <location evidence="1">Endomembrane system</location>
        <topology evidence="1">Multi-pass membrane protein</topology>
    </subcellularLocation>
</comment>
<evidence type="ECO:0000256" key="10">
    <source>
        <dbReference type="SAM" id="Phobius"/>
    </source>
</evidence>
<keyword evidence="9 10" id="KW-0472">Membrane</keyword>
<dbReference type="EMBL" id="MNPL01015034">
    <property type="protein sequence ID" value="OQR71267.1"/>
    <property type="molecule type" value="Genomic_DNA"/>
</dbReference>
<dbReference type="InterPro" id="IPR003593">
    <property type="entry name" value="AAA+_ATPase"/>
</dbReference>
<dbReference type="PANTHER" id="PTHR24223">
    <property type="entry name" value="ATP-BINDING CASSETTE SUB-FAMILY C"/>
    <property type="match status" value="1"/>
</dbReference>
<evidence type="ECO:0000256" key="6">
    <source>
        <dbReference type="ARBA" id="ARBA00022741"/>
    </source>
</evidence>
<dbReference type="InterPro" id="IPR017871">
    <property type="entry name" value="ABC_transporter-like_CS"/>
</dbReference>
<dbReference type="PROSITE" id="PS50893">
    <property type="entry name" value="ABC_TRANSPORTER_2"/>
    <property type="match status" value="1"/>
</dbReference>